<evidence type="ECO:0000256" key="1">
    <source>
        <dbReference type="SAM" id="MobiDB-lite"/>
    </source>
</evidence>
<gene>
    <name evidence="2" type="ORF">SLA_7082</name>
</gene>
<sequence>MASEGFRASGPGAPTPGLREPVREVFVGVTDPCDPRVETAEEVRDRVLRAARYIPVDQADDRSTSREVAFAKIRARVKGTKLAAAVLAGG</sequence>
<evidence type="ECO:0000313" key="2">
    <source>
        <dbReference type="EMBL" id="BAU87948.1"/>
    </source>
</evidence>
<reference evidence="2 3" key="1">
    <citation type="journal article" date="2016" name="Genome Announc.">
        <title>Complete Genome Sequence of Thiostrepton-Producing Streptomyces laurentii ATCC 31255.</title>
        <authorList>
            <person name="Doi K."/>
            <person name="Fujino Y."/>
            <person name="Nagayoshi Y."/>
            <person name="Ohshima T."/>
            <person name="Ogata S."/>
        </authorList>
    </citation>
    <scope>NUCLEOTIDE SEQUENCE [LARGE SCALE GENOMIC DNA]</scope>
    <source>
        <strain evidence="2 3">ATCC 31255</strain>
    </source>
</reference>
<dbReference type="AlphaFoldDB" id="A0A169PI84"/>
<proteinExistence type="predicted"/>
<organism evidence="2 3">
    <name type="scientific">Streptomyces laurentii</name>
    <dbReference type="NCBI Taxonomy" id="39478"/>
    <lineage>
        <taxon>Bacteria</taxon>
        <taxon>Bacillati</taxon>
        <taxon>Actinomycetota</taxon>
        <taxon>Actinomycetes</taxon>
        <taxon>Kitasatosporales</taxon>
        <taxon>Streptomycetaceae</taxon>
        <taxon>Streptomyces</taxon>
    </lineage>
</organism>
<dbReference type="InterPro" id="IPR038071">
    <property type="entry name" value="UROD/MetE-like_sf"/>
</dbReference>
<dbReference type="EMBL" id="AP017424">
    <property type="protein sequence ID" value="BAU87948.1"/>
    <property type="molecule type" value="Genomic_DNA"/>
</dbReference>
<dbReference type="SUPFAM" id="SSF51726">
    <property type="entry name" value="UROD/MetE-like"/>
    <property type="match status" value="1"/>
</dbReference>
<evidence type="ECO:0000313" key="3">
    <source>
        <dbReference type="Proteomes" id="UP000217676"/>
    </source>
</evidence>
<protein>
    <submittedName>
        <fullName evidence="2">Methionine synthase vitamin-B12 independent</fullName>
    </submittedName>
</protein>
<dbReference type="KEGG" id="slau:SLA_7082"/>
<accession>A0A169PI84</accession>
<keyword evidence="3" id="KW-1185">Reference proteome</keyword>
<feature type="region of interest" description="Disordered" evidence="1">
    <location>
        <begin position="1"/>
        <end position="21"/>
    </location>
</feature>
<name>A0A169PI84_STRLU</name>
<dbReference type="Proteomes" id="UP000217676">
    <property type="component" value="Chromosome"/>
</dbReference>
<dbReference type="Gene3D" id="3.20.20.210">
    <property type="match status" value="1"/>
</dbReference>